<evidence type="ECO:0000256" key="10">
    <source>
        <dbReference type="NCBIfam" id="TIGR00674"/>
    </source>
</evidence>
<comment type="pathway">
    <text evidence="2">Amino-acid biosynthesis; L-lysine biosynthesis via DAP pathway; (S)-tetrahydrodipicolinate from L-aspartate: step 3/4.</text>
</comment>
<evidence type="ECO:0000256" key="8">
    <source>
        <dbReference type="ARBA" id="ARBA00023270"/>
    </source>
</evidence>
<gene>
    <name evidence="13" type="ORF">SpAn4DRAFT_3705</name>
</gene>
<keyword evidence="14" id="KW-1185">Reference proteome</keyword>
<dbReference type="GO" id="GO:0019877">
    <property type="term" value="P:diaminopimelate biosynthetic process"/>
    <property type="evidence" value="ECO:0007669"/>
    <property type="project" value="UniProtKB-KW"/>
</dbReference>
<dbReference type="InterPro" id="IPR005263">
    <property type="entry name" value="DapA"/>
</dbReference>
<keyword evidence="4" id="KW-0028">Amino-acid biosynthesis</keyword>
<evidence type="ECO:0000256" key="12">
    <source>
        <dbReference type="PIRSR" id="PIRSR001365-1"/>
    </source>
</evidence>
<comment type="catalytic activity">
    <reaction evidence="9">
        <text>L-aspartate 4-semialdehyde + pyruvate = (2S,4S)-4-hydroxy-2,3,4,5-tetrahydrodipicolinate + H2O + H(+)</text>
        <dbReference type="Rhea" id="RHEA:34171"/>
        <dbReference type="ChEBI" id="CHEBI:15361"/>
        <dbReference type="ChEBI" id="CHEBI:15377"/>
        <dbReference type="ChEBI" id="CHEBI:15378"/>
        <dbReference type="ChEBI" id="CHEBI:67139"/>
        <dbReference type="ChEBI" id="CHEBI:537519"/>
        <dbReference type="EC" id="4.3.3.7"/>
    </reaction>
</comment>
<keyword evidence="8" id="KW-0704">Schiff base</keyword>
<sequence length="299" mass="32611">MFRGILSPIITVLDEQGRLDFKGNEFHINRLIDNGINGILFLGSIGEFFALSMEEKKAFITFAIKTVNKRVPVLIGTGGTVQAEVIELTRFAEQAGADAAVVISPYYFKLGPETIYRYYANLARSTSLPIVLYNFPDRTASDLTPELVLRLVKDFDNIVGIKDTVDNISHTRKVIQLVKAQRPDFSVLSGFDEYLIPNLMAGGDGVLCGLTNIIPQVFADLMNAYAAKNLDKVAAAQAKISLLMNLYDVSQPFIAGIKGAVAAMGVPIVPAVKEPATELTTTQLQTIQDLLKKAAVIRS</sequence>
<dbReference type="RefSeq" id="WP_021168913.1">
    <property type="nucleotide sequence ID" value="NZ_CTRP01000005.1"/>
</dbReference>
<proteinExistence type="inferred from homology"/>
<dbReference type="SMART" id="SM01130">
    <property type="entry name" value="DHDPS"/>
    <property type="match status" value="1"/>
</dbReference>
<feature type="active site" description="Proton donor/acceptor" evidence="12">
    <location>
        <position position="133"/>
    </location>
</feature>
<evidence type="ECO:0000256" key="11">
    <source>
        <dbReference type="PIRNR" id="PIRNR001365"/>
    </source>
</evidence>
<dbReference type="UniPathway" id="UPA00034">
    <property type="reaction ID" value="UER00017"/>
</dbReference>
<dbReference type="CDD" id="cd00408">
    <property type="entry name" value="DHDPS-like"/>
    <property type="match status" value="1"/>
</dbReference>
<dbReference type="EC" id="4.3.3.7" evidence="3 10"/>
<dbReference type="Pfam" id="PF00701">
    <property type="entry name" value="DHDPS"/>
    <property type="match status" value="1"/>
</dbReference>
<dbReference type="InterPro" id="IPR002220">
    <property type="entry name" value="DapA-like"/>
</dbReference>
<dbReference type="Gene3D" id="3.20.20.70">
    <property type="entry name" value="Aldolase class I"/>
    <property type="match status" value="1"/>
</dbReference>
<dbReference type="GO" id="GO:0005829">
    <property type="term" value="C:cytosol"/>
    <property type="evidence" value="ECO:0007669"/>
    <property type="project" value="TreeGrafter"/>
</dbReference>
<protein>
    <recommendedName>
        <fullName evidence="3 10">4-hydroxy-tetrahydrodipicolinate synthase</fullName>
        <ecNumber evidence="3 10">4.3.3.7</ecNumber>
    </recommendedName>
</protein>
<reference evidence="14" key="1">
    <citation type="submission" date="2015-03" db="EMBL/GenBank/DDBJ databases">
        <authorList>
            <person name="Nijsse Bart"/>
        </authorList>
    </citation>
    <scope>NUCLEOTIDE SEQUENCE [LARGE SCALE GENOMIC DNA]</scope>
</reference>
<evidence type="ECO:0000256" key="7">
    <source>
        <dbReference type="ARBA" id="ARBA00023239"/>
    </source>
</evidence>
<keyword evidence="6" id="KW-0457">Lysine biosynthesis</keyword>
<dbReference type="NCBIfam" id="TIGR00674">
    <property type="entry name" value="dapA"/>
    <property type="match status" value="1"/>
</dbReference>
<dbReference type="PRINTS" id="PR00146">
    <property type="entry name" value="DHPICSNTHASE"/>
</dbReference>
<comment type="similarity">
    <text evidence="11">Belongs to the DapA family.</text>
</comment>
<keyword evidence="7 11" id="KW-0456">Lyase</keyword>
<evidence type="ECO:0000256" key="9">
    <source>
        <dbReference type="ARBA" id="ARBA00047836"/>
    </source>
</evidence>
<dbReference type="SUPFAM" id="SSF51569">
    <property type="entry name" value="Aldolase"/>
    <property type="match status" value="1"/>
</dbReference>
<dbReference type="PANTHER" id="PTHR12128:SF28">
    <property type="entry name" value="2-DEHYDRO-3-DEOXY-D-GLUCONATE ALDOLASE YAGE-RELATED"/>
    <property type="match status" value="1"/>
</dbReference>
<organism evidence="13 14">
    <name type="scientific">Sporomusa ovata</name>
    <dbReference type="NCBI Taxonomy" id="2378"/>
    <lineage>
        <taxon>Bacteria</taxon>
        <taxon>Bacillati</taxon>
        <taxon>Bacillota</taxon>
        <taxon>Negativicutes</taxon>
        <taxon>Selenomonadales</taxon>
        <taxon>Sporomusaceae</taxon>
        <taxon>Sporomusa</taxon>
    </lineage>
</organism>
<evidence type="ECO:0000313" key="13">
    <source>
        <dbReference type="EMBL" id="CQR71839.1"/>
    </source>
</evidence>
<evidence type="ECO:0000313" key="14">
    <source>
        <dbReference type="Proteomes" id="UP000049855"/>
    </source>
</evidence>
<dbReference type="InterPro" id="IPR013785">
    <property type="entry name" value="Aldolase_TIM"/>
</dbReference>
<dbReference type="PROSITE" id="PS00666">
    <property type="entry name" value="DHDPS_2"/>
    <property type="match status" value="1"/>
</dbReference>
<evidence type="ECO:0000256" key="1">
    <source>
        <dbReference type="ARBA" id="ARBA00003294"/>
    </source>
</evidence>
<dbReference type="GO" id="GO:0008840">
    <property type="term" value="F:4-hydroxy-tetrahydrodipicolinate synthase activity"/>
    <property type="evidence" value="ECO:0007669"/>
    <property type="project" value="UniProtKB-UniRule"/>
</dbReference>
<evidence type="ECO:0000256" key="2">
    <source>
        <dbReference type="ARBA" id="ARBA00005120"/>
    </source>
</evidence>
<name>A0A0U1KXJ5_9FIRM</name>
<comment type="function">
    <text evidence="1">Catalyzes the condensation of (S)-aspartate-beta-semialdehyde [(S)-ASA] and pyruvate to 4-hydroxy-tetrahydrodipicolinate (HTPA).</text>
</comment>
<evidence type="ECO:0000256" key="4">
    <source>
        <dbReference type="ARBA" id="ARBA00022605"/>
    </source>
</evidence>
<dbReference type="GO" id="GO:0009089">
    <property type="term" value="P:lysine biosynthetic process via diaminopimelate"/>
    <property type="evidence" value="ECO:0007669"/>
    <property type="project" value="UniProtKB-UniRule"/>
</dbReference>
<keyword evidence="5" id="KW-0220">Diaminopimelate biosynthesis</keyword>
<dbReference type="EMBL" id="CTRP01000005">
    <property type="protein sequence ID" value="CQR71839.1"/>
    <property type="molecule type" value="Genomic_DNA"/>
</dbReference>
<evidence type="ECO:0000256" key="6">
    <source>
        <dbReference type="ARBA" id="ARBA00023154"/>
    </source>
</evidence>
<evidence type="ECO:0000256" key="3">
    <source>
        <dbReference type="ARBA" id="ARBA00012086"/>
    </source>
</evidence>
<accession>A0A0U1KXJ5</accession>
<dbReference type="Proteomes" id="UP000049855">
    <property type="component" value="Unassembled WGS sequence"/>
</dbReference>
<dbReference type="AlphaFoldDB" id="A0A0U1KXJ5"/>
<dbReference type="PIRSF" id="PIRSF001365">
    <property type="entry name" value="DHDPS"/>
    <property type="match status" value="1"/>
</dbReference>
<feature type="active site" description="Schiff-base intermediate with substrate" evidence="12">
    <location>
        <position position="162"/>
    </location>
</feature>
<dbReference type="InterPro" id="IPR020625">
    <property type="entry name" value="Schiff_base-form_aldolases_AS"/>
</dbReference>
<evidence type="ECO:0000256" key="5">
    <source>
        <dbReference type="ARBA" id="ARBA00022915"/>
    </source>
</evidence>
<dbReference type="PANTHER" id="PTHR12128">
    <property type="entry name" value="DIHYDRODIPICOLINATE SYNTHASE"/>
    <property type="match status" value="1"/>
</dbReference>